<dbReference type="SUPFAM" id="SSF56112">
    <property type="entry name" value="Protein kinase-like (PK-like)"/>
    <property type="match status" value="1"/>
</dbReference>
<dbReference type="InterPro" id="IPR008266">
    <property type="entry name" value="Tyr_kinase_AS"/>
</dbReference>
<evidence type="ECO:0000259" key="2">
    <source>
        <dbReference type="PROSITE" id="PS50011"/>
    </source>
</evidence>
<dbReference type="Proteomes" id="UP000467700">
    <property type="component" value="Unassembled WGS sequence"/>
</dbReference>
<evidence type="ECO:0000256" key="1">
    <source>
        <dbReference type="SAM" id="MobiDB-lite"/>
    </source>
</evidence>
<dbReference type="Pfam" id="PF17667">
    <property type="entry name" value="Pkinase_fungal"/>
    <property type="match status" value="1"/>
</dbReference>
<dbReference type="EMBL" id="CACVBS010000074">
    <property type="protein sequence ID" value="CAA7269095.1"/>
    <property type="molecule type" value="Genomic_DNA"/>
</dbReference>
<dbReference type="PROSITE" id="PS00109">
    <property type="entry name" value="PROTEIN_KINASE_TYR"/>
    <property type="match status" value="1"/>
</dbReference>
<evidence type="ECO:0000313" key="3">
    <source>
        <dbReference type="EMBL" id="CAA7269095.1"/>
    </source>
</evidence>
<protein>
    <recommendedName>
        <fullName evidence="2">Protein kinase domain-containing protein</fullName>
    </recommendedName>
</protein>
<accession>A0A8S0W3T7</accession>
<feature type="domain" description="Protein kinase" evidence="2">
    <location>
        <begin position="310"/>
        <end position="652"/>
    </location>
</feature>
<dbReference type="PROSITE" id="PS50011">
    <property type="entry name" value="PROTEIN_KINASE_DOM"/>
    <property type="match status" value="1"/>
</dbReference>
<feature type="compositionally biased region" description="Polar residues" evidence="1">
    <location>
        <begin position="749"/>
        <end position="761"/>
    </location>
</feature>
<keyword evidence="4" id="KW-1185">Reference proteome</keyword>
<proteinExistence type="predicted"/>
<feature type="compositionally biased region" description="Pro residues" evidence="1">
    <location>
        <begin position="649"/>
        <end position="661"/>
    </location>
</feature>
<dbReference type="InterPro" id="IPR011009">
    <property type="entry name" value="Kinase-like_dom_sf"/>
</dbReference>
<dbReference type="PANTHER" id="PTHR38248">
    <property type="entry name" value="FUNK1 6"/>
    <property type="match status" value="1"/>
</dbReference>
<sequence>MTLHGALANPNLTASLQGGTPIALRRNSRRKPARVDYKQARHDMSQEMTGHWVGPMPNNEFFARYMPIDGEVPKDLVTENFFRSIPRDKKESTMYQPLIELIRKAGLMDDKYILLNTSDGPDKNSQQHKKWKPDIIARKAKDEKEAQDKTNDQKKHNVAFEEVQLAFEIKPDNDSPFVDPPKDGMTEAQLREHTFEKDGIEPDSHRGQMALVLAEICARQYRTHAFMVFMNKTEARFLRADRSGTIVTRAFNYRSSSQVLAEFLYRFARLSDEDLGIDTTVRLATKEEKALAVPHLSKYLPVLDKARPFLALNVPTEDGSSRTVIGRDTLMEPDSLTGRATRAFHVFDLKTKKVMFLKDTWRTNLEGMEKESDILKELCAAGVPRIPKFADGGDIIGPYHETHSQTHAKAAWRAGHLASLEPRAHNRFLQDFLGIHLSKFTTPKQLMTVISDAFEAHTQALVVRGILHRDISEDNVMIDENGRGILNDWDLAKRIRIPGSDVLPKDDLARHSYRTGTWNFISGLLLIDPLKLHTLQDDLESFFHLVLYYALRCLPHNLELDKLKDLIDKLFLEWKWENSIRQYVGGQGKRGLIMDGFLNVQFTDNKPLATWLHDALDCLSEFYQYCQITSRRIAHEQRDKPLPSDGSPHPSPSRLVPPPPATIRLHSHDHFASLFKITLATPGWPSKRTNLGDQLDAIARGSKRKPPADEEDSTPHPESPLQKKSKMSTKSLPPPRPPTRSSLRIRAQKVTTPKAGTSTGF</sequence>
<dbReference type="InterPro" id="IPR000719">
    <property type="entry name" value="Prot_kinase_dom"/>
</dbReference>
<dbReference type="PANTHER" id="PTHR38248:SF2">
    <property type="entry name" value="FUNK1 11"/>
    <property type="match status" value="1"/>
</dbReference>
<dbReference type="OrthoDB" id="5592585at2759"/>
<dbReference type="Gene3D" id="1.10.510.10">
    <property type="entry name" value="Transferase(Phosphotransferase) domain 1"/>
    <property type="match status" value="1"/>
</dbReference>
<evidence type="ECO:0000313" key="4">
    <source>
        <dbReference type="Proteomes" id="UP000467700"/>
    </source>
</evidence>
<dbReference type="InterPro" id="IPR040976">
    <property type="entry name" value="Pkinase_fungal"/>
</dbReference>
<feature type="region of interest" description="Disordered" evidence="1">
    <location>
        <begin position="701"/>
        <end position="761"/>
    </location>
</feature>
<organism evidence="3 4">
    <name type="scientific">Cyclocybe aegerita</name>
    <name type="common">Black poplar mushroom</name>
    <name type="synonym">Agrocybe aegerita</name>
    <dbReference type="NCBI Taxonomy" id="1973307"/>
    <lineage>
        <taxon>Eukaryota</taxon>
        <taxon>Fungi</taxon>
        <taxon>Dikarya</taxon>
        <taxon>Basidiomycota</taxon>
        <taxon>Agaricomycotina</taxon>
        <taxon>Agaricomycetes</taxon>
        <taxon>Agaricomycetidae</taxon>
        <taxon>Agaricales</taxon>
        <taxon>Agaricineae</taxon>
        <taxon>Bolbitiaceae</taxon>
        <taxon>Cyclocybe</taxon>
    </lineage>
</organism>
<feature type="region of interest" description="Disordered" evidence="1">
    <location>
        <begin position="636"/>
        <end position="663"/>
    </location>
</feature>
<dbReference type="GO" id="GO:0004672">
    <property type="term" value="F:protein kinase activity"/>
    <property type="evidence" value="ECO:0007669"/>
    <property type="project" value="InterPro"/>
</dbReference>
<reference evidence="3 4" key="1">
    <citation type="submission" date="2020-01" db="EMBL/GenBank/DDBJ databases">
        <authorList>
            <person name="Gupta K D."/>
        </authorList>
    </citation>
    <scope>NUCLEOTIDE SEQUENCE [LARGE SCALE GENOMIC DNA]</scope>
</reference>
<name>A0A8S0W3T7_CYCAE</name>
<dbReference type="GO" id="GO:0005524">
    <property type="term" value="F:ATP binding"/>
    <property type="evidence" value="ECO:0007669"/>
    <property type="project" value="InterPro"/>
</dbReference>
<dbReference type="AlphaFoldDB" id="A0A8S0W3T7"/>
<comment type="caution">
    <text evidence="3">The sequence shown here is derived from an EMBL/GenBank/DDBJ whole genome shotgun (WGS) entry which is preliminary data.</text>
</comment>
<gene>
    <name evidence="3" type="ORF">AAE3_LOCUS11330</name>
</gene>